<proteinExistence type="predicted"/>
<dbReference type="Proteomes" id="UP000814033">
    <property type="component" value="Unassembled WGS sequence"/>
</dbReference>
<evidence type="ECO:0000313" key="2">
    <source>
        <dbReference type="Proteomes" id="UP000814033"/>
    </source>
</evidence>
<keyword evidence="2" id="KW-1185">Reference proteome</keyword>
<name>A0ACB8SAD1_9AGAM</name>
<sequence>MLRSSWTLRQWADHYCASNKTLKEFVYTKTVYGWDLGNLRQKIRNLIAFRYISTQDLRRVPNTLG</sequence>
<organism evidence="1 2">
    <name type="scientific">Auriscalpium vulgare</name>
    <dbReference type="NCBI Taxonomy" id="40419"/>
    <lineage>
        <taxon>Eukaryota</taxon>
        <taxon>Fungi</taxon>
        <taxon>Dikarya</taxon>
        <taxon>Basidiomycota</taxon>
        <taxon>Agaricomycotina</taxon>
        <taxon>Agaricomycetes</taxon>
        <taxon>Russulales</taxon>
        <taxon>Auriscalpiaceae</taxon>
        <taxon>Auriscalpium</taxon>
    </lineage>
</organism>
<dbReference type="EMBL" id="MU275843">
    <property type="protein sequence ID" value="KAI0052871.1"/>
    <property type="molecule type" value="Genomic_DNA"/>
</dbReference>
<reference evidence="1" key="1">
    <citation type="submission" date="2021-02" db="EMBL/GenBank/DDBJ databases">
        <authorList>
            <consortium name="DOE Joint Genome Institute"/>
            <person name="Ahrendt S."/>
            <person name="Looney B.P."/>
            <person name="Miyauchi S."/>
            <person name="Morin E."/>
            <person name="Drula E."/>
            <person name="Courty P.E."/>
            <person name="Chicoki N."/>
            <person name="Fauchery L."/>
            <person name="Kohler A."/>
            <person name="Kuo A."/>
            <person name="Labutti K."/>
            <person name="Pangilinan J."/>
            <person name="Lipzen A."/>
            <person name="Riley R."/>
            <person name="Andreopoulos W."/>
            <person name="He G."/>
            <person name="Johnson J."/>
            <person name="Barry K.W."/>
            <person name="Grigoriev I.V."/>
            <person name="Nagy L."/>
            <person name="Hibbett D."/>
            <person name="Henrissat B."/>
            <person name="Matheny P.B."/>
            <person name="Labbe J."/>
            <person name="Martin F."/>
        </authorList>
    </citation>
    <scope>NUCLEOTIDE SEQUENCE</scope>
    <source>
        <strain evidence="1">FP105234-sp</strain>
    </source>
</reference>
<reference evidence="1" key="2">
    <citation type="journal article" date="2022" name="New Phytol.">
        <title>Evolutionary transition to the ectomycorrhizal habit in the genomes of a hyperdiverse lineage of mushroom-forming fungi.</title>
        <authorList>
            <person name="Looney B."/>
            <person name="Miyauchi S."/>
            <person name="Morin E."/>
            <person name="Drula E."/>
            <person name="Courty P.E."/>
            <person name="Kohler A."/>
            <person name="Kuo A."/>
            <person name="LaButti K."/>
            <person name="Pangilinan J."/>
            <person name="Lipzen A."/>
            <person name="Riley R."/>
            <person name="Andreopoulos W."/>
            <person name="He G."/>
            <person name="Johnson J."/>
            <person name="Nolan M."/>
            <person name="Tritt A."/>
            <person name="Barry K.W."/>
            <person name="Grigoriev I.V."/>
            <person name="Nagy L.G."/>
            <person name="Hibbett D."/>
            <person name="Henrissat B."/>
            <person name="Matheny P.B."/>
            <person name="Labbe J."/>
            <person name="Martin F.M."/>
        </authorList>
    </citation>
    <scope>NUCLEOTIDE SEQUENCE</scope>
    <source>
        <strain evidence="1">FP105234-sp</strain>
    </source>
</reference>
<comment type="caution">
    <text evidence="1">The sequence shown here is derived from an EMBL/GenBank/DDBJ whole genome shotgun (WGS) entry which is preliminary data.</text>
</comment>
<evidence type="ECO:0000313" key="1">
    <source>
        <dbReference type="EMBL" id="KAI0052871.1"/>
    </source>
</evidence>
<accession>A0ACB8SAD1</accession>
<protein>
    <submittedName>
        <fullName evidence="1">Uncharacterized protein</fullName>
    </submittedName>
</protein>
<gene>
    <name evidence="1" type="ORF">FA95DRAFT_1553158</name>
</gene>